<gene>
    <name evidence="3" type="ORF">SAMN04488500_12254</name>
</gene>
<feature type="transmembrane region" description="Helical" evidence="1">
    <location>
        <begin position="430"/>
        <end position="453"/>
    </location>
</feature>
<feature type="transmembrane region" description="Helical" evidence="1">
    <location>
        <begin position="100"/>
        <end position="120"/>
    </location>
</feature>
<accession>A0A1W2E8Y5</accession>
<feature type="transmembrane region" description="Helical" evidence="1">
    <location>
        <begin position="132"/>
        <end position="148"/>
    </location>
</feature>
<feature type="transmembrane region" description="Helical" evidence="1">
    <location>
        <begin position="155"/>
        <end position="172"/>
    </location>
</feature>
<evidence type="ECO:0000313" key="4">
    <source>
        <dbReference type="Proteomes" id="UP000192738"/>
    </source>
</evidence>
<evidence type="ECO:0000313" key="3">
    <source>
        <dbReference type="EMBL" id="SMD06201.1"/>
    </source>
</evidence>
<dbReference type="InterPro" id="IPR011853">
    <property type="entry name" value="TRAP_DctM-Dct_fused"/>
</dbReference>
<name>A0A1W2E8Y5_9FIRM</name>
<feature type="transmembrane region" description="Helical" evidence="1">
    <location>
        <begin position="76"/>
        <end position="93"/>
    </location>
</feature>
<feature type="transmembrane region" description="Helical" evidence="1">
    <location>
        <begin position="556"/>
        <end position="576"/>
    </location>
</feature>
<dbReference type="PANTHER" id="PTHR43849">
    <property type="entry name" value="BLL3936 PROTEIN"/>
    <property type="match status" value="1"/>
</dbReference>
<proteinExistence type="predicted"/>
<keyword evidence="1" id="KW-0472">Membrane</keyword>
<evidence type="ECO:0000259" key="2">
    <source>
        <dbReference type="Pfam" id="PF06808"/>
    </source>
</evidence>
<keyword evidence="4" id="KW-1185">Reference proteome</keyword>
<feature type="transmembrane region" description="Helical" evidence="1">
    <location>
        <begin position="465"/>
        <end position="487"/>
    </location>
</feature>
<protein>
    <submittedName>
        <fullName evidence="3">TRAP transporter, 4TM/12TM fusion protein</fullName>
    </submittedName>
</protein>
<feature type="transmembrane region" description="Helical" evidence="1">
    <location>
        <begin position="201"/>
        <end position="223"/>
    </location>
</feature>
<evidence type="ECO:0000256" key="1">
    <source>
        <dbReference type="SAM" id="Phobius"/>
    </source>
</evidence>
<keyword evidence="1" id="KW-0812">Transmembrane</keyword>
<dbReference type="InterPro" id="IPR010656">
    <property type="entry name" value="DctM"/>
</dbReference>
<feature type="transmembrane region" description="Helical" evidence="1">
    <location>
        <begin position="627"/>
        <end position="647"/>
    </location>
</feature>
<sequence length="660" mass="69551">MSKPHDPQKNGGSPEFEPEISQIELEELMKKVDKESTFRKLEGFQHKLVYLIAVVFSCYHLYTGIFGMFAAQIQRSVHLAFAFALVFLLYPANKNSSNRIGAIDYITAALATFTGLYLTIEYERLMTAAGNYTQADLLFGILGVLFTLEAARRVVGTPIVVIAASFLVYAYLGDYFPGFLSHRGYSLERIVTHMYYTTEGILGIPLGVSSTFIFLFLLFGAFLERTGIAKLFIDIANAIAGWASGGPAKVAVITSALEGTISGSSVANTVGSGSFTIPMMKKLGYKPEFAAAVEAAASTGGQIMPPIMGAAAFLMAEFIGLPYIEIAKAAVIPALLYFTGVLISVHLEAKRLGLKGANRSELPTVWSVMKERGHLFVPLIAIIYVLTEGFTPVLAALVGLALSVLAGMIKKDTRMGFGDIINALEAGARSALGVAVACATAGIIVGVVTLTGVGLKMANGLVDLAGGNLLLTLMFTMVASLILGMGAPTTANYVITSTIAAPALVLLGVPILAAHMFVFYFGIVADITPPVALAAYAGAGIAKADPFKTGVTATKLAIGAFIIPYIFVLSPQIILIGSTPMGLVQILITSICGMTAIGAAMIGYLLTNMSMPERIAFFVGGLMLIDPGTLTDVAGLVILALGGIIQLRRKKADRSMSIGG</sequence>
<keyword evidence="1" id="KW-1133">Transmembrane helix</keyword>
<feature type="transmembrane region" description="Helical" evidence="1">
    <location>
        <begin position="48"/>
        <end position="70"/>
    </location>
</feature>
<organism evidence="3 4">
    <name type="scientific">Sporomusa malonica</name>
    <dbReference type="NCBI Taxonomy" id="112901"/>
    <lineage>
        <taxon>Bacteria</taxon>
        <taxon>Bacillati</taxon>
        <taxon>Bacillota</taxon>
        <taxon>Negativicutes</taxon>
        <taxon>Selenomonadales</taxon>
        <taxon>Sporomusaceae</taxon>
        <taxon>Sporomusa</taxon>
    </lineage>
</organism>
<reference evidence="3 4" key="1">
    <citation type="submission" date="2017-04" db="EMBL/GenBank/DDBJ databases">
        <authorList>
            <person name="Afonso C.L."/>
            <person name="Miller P.J."/>
            <person name="Scott M.A."/>
            <person name="Spackman E."/>
            <person name="Goraichik I."/>
            <person name="Dimitrov K.M."/>
            <person name="Suarez D.L."/>
            <person name="Swayne D.E."/>
        </authorList>
    </citation>
    <scope>NUCLEOTIDE SEQUENCE [LARGE SCALE GENOMIC DNA]</scope>
    <source>
        <strain evidence="3 4">DSM 5090</strain>
    </source>
</reference>
<dbReference type="PANTHER" id="PTHR43849:SF2">
    <property type="entry name" value="BLL3936 PROTEIN"/>
    <property type="match status" value="1"/>
</dbReference>
<feature type="transmembrane region" description="Helical" evidence="1">
    <location>
        <begin position="330"/>
        <end position="347"/>
    </location>
</feature>
<dbReference type="AlphaFoldDB" id="A0A1W2E8Y5"/>
<dbReference type="Pfam" id="PF06808">
    <property type="entry name" value="DctM"/>
    <property type="match status" value="1"/>
</dbReference>
<feature type="transmembrane region" description="Helical" evidence="1">
    <location>
        <begin position="368"/>
        <end position="386"/>
    </location>
</feature>
<feature type="transmembrane region" description="Helical" evidence="1">
    <location>
        <begin position="583"/>
        <end position="607"/>
    </location>
</feature>
<feature type="transmembrane region" description="Helical" evidence="1">
    <location>
        <begin position="499"/>
        <end position="523"/>
    </location>
</feature>
<feature type="domain" description="TRAP C4-dicarboxylate transport system permease DctM subunit" evidence="2">
    <location>
        <begin position="142"/>
        <end position="580"/>
    </location>
</feature>
<dbReference type="NCBIfam" id="TIGR02123">
    <property type="entry name" value="TRAP_fused"/>
    <property type="match status" value="1"/>
</dbReference>
<dbReference type="STRING" id="112901.SAMN04488500_12254"/>
<dbReference type="EMBL" id="FWXI01000022">
    <property type="protein sequence ID" value="SMD06201.1"/>
    <property type="molecule type" value="Genomic_DNA"/>
</dbReference>
<dbReference type="Proteomes" id="UP000192738">
    <property type="component" value="Unassembled WGS sequence"/>
</dbReference>